<organism evidence="2 3">
    <name type="scientific">Apophysomyces ossiformis</name>
    <dbReference type="NCBI Taxonomy" id="679940"/>
    <lineage>
        <taxon>Eukaryota</taxon>
        <taxon>Fungi</taxon>
        <taxon>Fungi incertae sedis</taxon>
        <taxon>Mucoromycota</taxon>
        <taxon>Mucoromycotina</taxon>
        <taxon>Mucoromycetes</taxon>
        <taxon>Mucorales</taxon>
        <taxon>Mucorineae</taxon>
        <taxon>Mucoraceae</taxon>
        <taxon>Apophysomyces</taxon>
    </lineage>
</organism>
<feature type="chain" id="PRO_5034244780" description="Periplasmic binding protein" evidence="1">
    <location>
        <begin position="20"/>
        <end position="452"/>
    </location>
</feature>
<sequence length="452" mass="49622">MRSLQRWVLGSLFVSAVCAQTQNTNNVNGQCVQTYNANTNYFPQRLNLSTDTTTYFSVSYFNNYKLVTDKRNQKTYALVQCGTPTPSNLPKDTEIYQVPVTKAGALETTVVPYLEMLGVANTISVIDDGSFVASACFEQRLAQGQVAELSATNQTQRIEQLSTVQVQFGVNTASADLIANTSVTTSEVYEPTALGRASWLAYYALFYNLEGNVNQLLPSITDNYNRLKAAAANYNPKPLVAWTVYNAPDQYNNYTASWAVSTVSYKAGLTADAGGRILSPSTTTFTSADVFLQAIADVDVLIDETYIAKDLNDVLNNYKITDQGKYKFLKNKAVYREDGILTQTGGYDWFEAPMAMADALLEDVINAINPSAPSKDYQRHWLRNVATGETIKYVSPANCTWDESKPRPDVATPFQGSAFSLVTNAATADRLMGAAQPMMLLITAGLSALYFL</sequence>
<dbReference type="AlphaFoldDB" id="A0A8H7BV16"/>
<accession>A0A8H7BV16</accession>
<dbReference type="OrthoDB" id="409848at2759"/>
<evidence type="ECO:0000256" key="1">
    <source>
        <dbReference type="SAM" id="SignalP"/>
    </source>
</evidence>
<evidence type="ECO:0000313" key="3">
    <source>
        <dbReference type="Proteomes" id="UP000605846"/>
    </source>
</evidence>
<dbReference type="PANTHER" id="PTHR38360:SF1">
    <property type="entry name" value="F12P19.7"/>
    <property type="match status" value="1"/>
</dbReference>
<dbReference type="Proteomes" id="UP000605846">
    <property type="component" value="Unassembled WGS sequence"/>
</dbReference>
<proteinExistence type="predicted"/>
<evidence type="ECO:0008006" key="4">
    <source>
        <dbReference type="Google" id="ProtNLM"/>
    </source>
</evidence>
<feature type="signal peptide" evidence="1">
    <location>
        <begin position="1"/>
        <end position="19"/>
    </location>
</feature>
<dbReference type="SUPFAM" id="SSF53807">
    <property type="entry name" value="Helical backbone' metal receptor"/>
    <property type="match status" value="1"/>
</dbReference>
<protein>
    <recommendedName>
        <fullName evidence="4">Periplasmic binding protein</fullName>
    </recommendedName>
</protein>
<keyword evidence="1" id="KW-0732">Signal</keyword>
<dbReference type="PANTHER" id="PTHR38360">
    <property type="entry name" value="OS03G0120000 PROTEIN"/>
    <property type="match status" value="1"/>
</dbReference>
<evidence type="ECO:0000313" key="2">
    <source>
        <dbReference type="EMBL" id="KAF7728127.1"/>
    </source>
</evidence>
<gene>
    <name evidence="2" type="ORF">EC973_006642</name>
</gene>
<comment type="caution">
    <text evidence="2">The sequence shown here is derived from an EMBL/GenBank/DDBJ whole genome shotgun (WGS) entry which is preliminary data.</text>
</comment>
<name>A0A8H7BV16_9FUNG</name>
<dbReference type="EMBL" id="JABAYA010000043">
    <property type="protein sequence ID" value="KAF7728127.1"/>
    <property type="molecule type" value="Genomic_DNA"/>
</dbReference>
<reference evidence="2" key="1">
    <citation type="submission" date="2020-01" db="EMBL/GenBank/DDBJ databases">
        <title>Genome Sequencing of Three Apophysomyces-Like Fungal Strains Confirms a Novel Fungal Genus in the Mucoromycota with divergent Burkholderia-like Endosymbiotic Bacteria.</title>
        <authorList>
            <person name="Stajich J.E."/>
            <person name="Macias A.M."/>
            <person name="Carter-House D."/>
            <person name="Lovett B."/>
            <person name="Kasson L.R."/>
            <person name="Berry K."/>
            <person name="Grigoriev I."/>
            <person name="Chang Y."/>
            <person name="Spatafora J."/>
            <person name="Kasson M.T."/>
        </authorList>
    </citation>
    <scope>NUCLEOTIDE SEQUENCE</scope>
    <source>
        <strain evidence="2">NRRL A-21654</strain>
    </source>
</reference>
<keyword evidence="3" id="KW-1185">Reference proteome</keyword>